<comment type="caution">
    <text evidence="3">The sequence shown here is derived from an EMBL/GenBank/DDBJ whole genome shotgun (WGS) entry which is preliminary data.</text>
</comment>
<dbReference type="EMBL" id="CAJMWZ010003826">
    <property type="protein sequence ID" value="CAE6479485.1"/>
    <property type="molecule type" value="Genomic_DNA"/>
</dbReference>
<feature type="region of interest" description="Disordered" evidence="2">
    <location>
        <begin position="643"/>
        <end position="664"/>
    </location>
</feature>
<keyword evidence="1" id="KW-0175">Coiled coil</keyword>
<dbReference type="Gene3D" id="1.10.287.1490">
    <property type="match status" value="2"/>
</dbReference>
<feature type="region of interest" description="Disordered" evidence="2">
    <location>
        <begin position="1"/>
        <end position="30"/>
    </location>
</feature>
<feature type="coiled-coil region" evidence="1">
    <location>
        <begin position="866"/>
        <end position="1006"/>
    </location>
</feature>
<feature type="region of interest" description="Disordered" evidence="2">
    <location>
        <begin position="1014"/>
        <end position="1036"/>
    </location>
</feature>
<gene>
    <name evidence="3" type="ORF">RDB_LOCUS73044</name>
</gene>
<feature type="coiled-coil region" evidence="1">
    <location>
        <begin position="295"/>
        <end position="329"/>
    </location>
</feature>
<organism evidence="3 4">
    <name type="scientific">Rhizoctonia solani</name>
    <dbReference type="NCBI Taxonomy" id="456999"/>
    <lineage>
        <taxon>Eukaryota</taxon>
        <taxon>Fungi</taxon>
        <taxon>Dikarya</taxon>
        <taxon>Basidiomycota</taxon>
        <taxon>Agaricomycotina</taxon>
        <taxon>Agaricomycetes</taxon>
        <taxon>Cantharellales</taxon>
        <taxon>Ceratobasidiaceae</taxon>
        <taxon>Rhizoctonia</taxon>
    </lineage>
</organism>
<name>A0A8H3CCP8_9AGAM</name>
<dbReference type="PANTHER" id="PTHR43941:SF1">
    <property type="entry name" value="STRUCTURAL MAINTENANCE OF CHROMOSOMES PROTEIN 2"/>
    <property type="match status" value="1"/>
</dbReference>
<evidence type="ECO:0000313" key="3">
    <source>
        <dbReference type="EMBL" id="CAE6479485.1"/>
    </source>
</evidence>
<dbReference type="Proteomes" id="UP000663850">
    <property type="component" value="Unassembled WGS sequence"/>
</dbReference>
<reference evidence="3" key="1">
    <citation type="submission" date="2021-01" db="EMBL/GenBank/DDBJ databases">
        <authorList>
            <person name="Kaushik A."/>
        </authorList>
    </citation>
    <scope>NUCLEOTIDE SEQUENCE</scope>
    <source>
        <strain evidence="3">Type strain: AG8-Rh-89/</strain>
    </source>
</reference>
<feature type="coiled-coil region" evidence="1">
    <location>
        <begin position="354"/>
        <end position="507"/>
    </location>
</feature>
<evidence type="ECO:0000256" key="2">
    <source>
        <dbReference type="SAM" id="MobiDB-lite"/>
    </source>
</evidence>
<feature type="region of interest" description="Disordered" evidence="2">
    <location>
        <begin position="228"/>
        <end position="260"/>
    </location>
</feature>
<sequence length="1036" mass="115322">MARHRATRPSIASVVSTASTNGTRSRPKLSYEQSTLLALAENNLKRQKKPLNISAIVKDAERRAHEQGLPLGVQARTRIKKAVGKLSEDGAITEAPRKARAPPQYSLTPRAAKLYNDAKSHRRSDIGIAKEVFDTLKGGDRPAKRRRSSVSVGVTSLPRSTQQTTVEKLKAELAAAQSEIKFLKQSNQDLLDQQLDDDDDYDAFGSPTRKALSTQRLGTDNFVRPPSVTRGFSFIAGRPTRPTTPEPTEHGSPEYEAPDDIDYPIGIGVEREITPPNSSPPDAIAPSFEPGHQVVQEQSETESKLEASLAELTLEKMRMAEEIVALQNQVCHERETVARLTQEKHEVDLVKVELAQVSKERDSARRDVTRLEHEKAELEARCASMKLAEQKLKDLVSKTQAKVKAEVDIQSQLRTELVRATRELEESNASLVASQGEARELTESLAVAEATIAVLNENLSARESVISELQGTQLLNLGQLQTLRSEIQDLRNTLSFAEDRITAAEAIATERGLQIGGLQADQEAMRATVTGLRAQKAELVTENSGLLVQIKESNTLAADLRAQIDSISFKAHGLEAVVSDLQSSLDTVRLEKGQVEAKFEAEYSNLSRRITELDAAISEADRATRKLQGDLVVRNTQLSDREAESLKKAKDAVSSKLNRSTEEARKLKERLSELQKKDEASMEQISQLEASLDRHRNSIEEHQDAISKLELQLDRLRNIELESLRRRRARVEAEARRLRDEEAELTQEAIDVDQWDIGGLQADQEAMRATVTGLRAQRAELANENTGLLNQIGELNTLAADLRTQVENISSKAQGLEALVSDLRSSLDNMRLEKDQVVTKFEAERSDLGRRIVERDAAISEADMAIRKLQDDLVACTNKLSDREAEVARLESAIVESNAEAQSLKKAKDVISSKLSSSTEEAKKLKERLGELQRKDEGSMEQIRQLEASLVRYRDSVEEHQDVISKLELQLDRLRNIELESLRRRRARVEAEAKRLQDEEAELTREAIDVDQWDESLTQSRAGRSSLAPSFPALSP</sequence>
<dbReference type="PANTHER" id="PTHR43941">
    <property type="entry name" value="STRUCTURAL MAINTENANCE OF CHROMOSOMES PROTEIN 2"/>
    <property type="match status" value="1"/>
</dbReference>
<evidence type="ECO:0000256" key="1">
    <source>
        <dbReference type="SAM" id="Coils"/>
    </source>
</evidence>
<proteinExistence type="predicted"/>
<protein>
    <submittedName>
        <fullName evidence="3">Uncharacterized protein</fullName>
    </submittedName>
</protein>
<evidence type="ECO:0000313" key="4">
    <source>
        <dbReference type="Proteomes" id="UP000663850"/>
    </source>
</evidence>
<feature type="coiled-coil region" evidence="1">
    <location>
        <begin position="159"/>
        <end position="193"/>
    </location>
</feature>
<feature type="compositionally biased region" description="Low complexity" evidence="2">
    <location>
        <begin position="1025"/>
        <end position="1036"/>
    </location>
</feature>
<accession>A0A8H3CCP8</accession>
<feature type="coiled-coil region" evidence="1">
    <location>
        <begin position="799"/>
        <end position="833"/>
    </location>
</feature>
<dbReference type="AlphaFoldDB" id="A0A8H3CCP8"/>
<dbReference type="Gene3D" id="1.20.5.1160">
    <property type="entry name" value="Vasodilator-stimulated phosphoprotein"/>
    <property type="match status" value="1"/>
</dbReference>
<feature type="compositionally biased region" description="Polar residues" evidence="2">
    <location>
        <begin position="13"/>
        <end position="24"/>
    </location>
</feature>